<evidence type="ECO:0000256" key="6">
    <source>
        <dbReference type="ARBA" id="ARBA00023002"/>
    </source>
</evidence>
<dbReference type="SUPFAM" id="SSF51971">
    <property type="entry name" value="Nucleotide-binding domain"/>
    <property type="match status" value="1"/>
</dbReference>
<dbReference type="AlphaFoldDB" id="F5RD46"/>
<dbReference type="Gene3D" id="3.50.50.60">
    <property type="entry name" value="FAD/NAD(P)-binding domain"/>
    <property type="match status" value="1"/>
</dbReference>
<dbReference type="InterPro" id="IPR055275">
    <property type="entry name" value="Ferredox_Rdtase"/>
</dbReference>
<dbReference type="STRING" id="1000565.METUNv1_02205"/>
<evidence type="ECO:0000256" key="1">
    <source>
        <dbReference type="ARBA" id="ARBA00001974"/>
    </source>
</evidence>
<reference evidence="10 11" key="1">
    <citation type="journal article" date="2011" name="J. Bacteriol.">
        <title>Genome sequence of Methyloversatilis universalis FAM5T, a methylotrophic representative of the order Rhodocyclales.</title>
        <authorList>
            <person name="Kittichotirat W."/>
            <person name="Good N.M."/>
            <person name="Hall R."/>
            <person name="Bringel F."/>
            <person name="Lajus A."/>
            <person name="Medigue C."/>
            <person name="Smalley N.E."/>
            <person name="Beck D."/>
            <person name="Bumgarner R."/>
            <person name="Vuilleumier S."/>
            <person name="Kalyuzhnaya M.G."/>
        </authorList>
    </citation>
    <scope>NUCLEOTIDE SEQUENCE [LARGE SCALE GENOMIC DNA]</scope>
    <source>
        <strain evidence="11">ATCC BAA-1314 / JCM 13912 / FAM5</strain>
    </source>
</reference>
<comment type="caution">
    <text evidence="10">The sequence shown here is derived from an EMBL/GenBank/DDBJ whole genome shotgun (WGS) entry which is preliminary data.</text>
</comment>
<gene>
    <name evidence="10" type="ORF">METUNv1_02205</name>
</gene>
<comment type="cofactor">
    <cofactor evidence="1 7">
        <name>FAD</name>
        <dbReference type="ChEBI" id="CHEBI:57692"/>
    </cofactor>
</comment>
<evidence type="ECO:0000256" key="3">
    <source>
        <dbReference type="ARBA" id="ARBA00022630"/>
    </source>
</evidence>
<feature type="binding site" evidence="7">
    <location>
        <position position="42"/>
    </location>
    <ligand>
        <name>FAD</name>
        <dbReference type="ChEBI" id="CHEBI:57692"/>
    </ligand>
</feature>
<comment type="similarity">
    <text evidence="2">Belongs to the ferredoxin--NADP reductase type 1 family.</text>
</comment>
<dbReference type="OrthoDB" id="9815647at2"/>
<evidence type="ECO:0000256" key="7">
    <source>
        <dbReference type="PIRSR" id="PIRSR000362-1"/>
    </source>
</evidence>
<evidence type="ECO:0000256" key="2">
    <source>
        <dbReference type="ARBA" id="ARBA00008312"/>
    </source>
</evidence>
<feature type="binding site" evidence="7">
    <location>
        <position position="86"/>
    </location>
    <ligand>
        <name>FAD</name>
        <dbReference type="ChEBI" id="CHEBI:57692"/>
    </ligand>
</feature>
<keyword evidence="6" id="KW-0560">Oxidoreductase</keyword>
<dbReference type="PRINTS" id="PR00419">
    <property type="entry name" value="ADXRDTASE"/>
</dbReference>
<name>F5RD46_METUF</name>
<accession>F5RD46</accession>
<dbReference type="GO" id="GO:0016491">
    <property type="term" value="F:oxidoreductase activity"/>
    <property type="evidence" value="ECO:0007669"/>
    <property type="project" value="UniProtKB-KW"/>
</dbReference>
<evidence type="ECO:0000256" key="8">
    <source>
        <dbReference type="PIRSR" id="PIRSR000362-2"/>
    </source>
</evidence>
<protein>
    <submittedName>
        <fullName evidence="10">NADPH-ferredoxin reductase fprA</fullName>
    </submittedName>
</protein>
<feature type="binding site" evidence="8">
    <location>
        <begin position="157"/>
        <end position="160"/>
    </location>
    <ligand>
        <name>NADP(+)</name>
        <dbReference type="ChEBI" id="CHEBI:58349"/>
    </ligand>
</feature>
<dbReference type="Proteomes" id="UP000005019">
    <property type="component" value="Unassembled WGS sequence"/>
</dbReference>
<keyword evidence="4 7" id="KW-0274">FAD</keyword>
<evidence type="ECO:0000259" key="9">
    <source>
        <dbReference type="Pfam" id="PF07992"/>
    </source>
</evidence>
<feature type="domain" description="FAD/NAD(P)-binding" evidence="9">
    <location>
        <begin position="12"/>
        <end position="170"/>
    </location>
</feature>
<dbReference type="InterPro" id="IPR036188">
    <property type="entry name" value="FAD/NAD-bd_sf"/>
</dbReference>
<dbReference type="Pfam" id="PF07992">
    <property type="entry name" value="Pyr_redox_2"/>
    <property type="match status" value="1"/>
</dbReference>
<organism evidence="10 11">
    <name type="scientific">Methyloversatilis universalis (strain ATCC BAA-1314 / DSM 25237 / JCM 13912 / CCUG 52030 / FAM5)</name>
    <dbReference type="NCBI Taxonomy" id="1000565"/>
    <lineage>
        <taxon>Bacteria</taxon>
        <taxon>Pseudomonadati</taxon>
        <taxon>Pseudomonadota</taxon>
        <taxon>Betaproteobacteria</taxon>
        <taxon>Nitrosomonadales</taxon>
        <taxon>Sterolibacteriaceae</taxon>
        <taxon>Methyloversatilis</taxon>
    </lineage>
</organism>
<keyword evidence="11" id="KW-1185">Reference proteome</keyword>
<feature type="binding site" evidence="7">
    <location>
        <position position="50"/>
    </location>
    <ligand>
        <name>FAD</name>
        <dbReference type="ChEBI" id="CHEBI:57692"/>
    </ligand>
</feature>
<feature type="binding site" evidence="7">
    <location>
        <position position="368"/>
    </location>
    <ligand>
        <name>FAD</name>
        <dbReference type="ChEBI" id="CHEBI:57692"/>
    </ligand>
</feature>
<evidence type="ECO:0000313" key="11">
    <source>
        <dbReference type="Proteomes" id="UP000005019"/>
    </source>
</evidence>
<dbReference type="eggNOG" id="COG0493">
    <property type="taxonomic scope" value="Bacteria"/>
</dbReference>
<dbReference type="InterPro" id="IPR023753">
    <property type="entry name" value="FAD/NAD-binding_dom"/>
</dbReference>
<dbReference type="Gene3D" id="3.40.50.720">
    <property type="entry name" value="NAD(P)-binding Rossmann-like Domain"/>
    <property type="match status" value="1"/>
</dbReference>
<dbReference type="PANTHER" id="PTHR48467:SF1">
    <property type="entry name" value="GLUTAMATE SYNTHASE 1 [NADH], CHLOROPLASTIC-LIKE"/>
    <property type="match status" value="1"/>
</dbReference>
<evidence type="ECO:0000256" key="4">
    <source>
        <dbReference type="ARBA" id="ARBA00022827"/>
    </source>
</evidence>
<keyword evidence="3" id="KW-0285">Flavoprotein</keyword>
<dbReference type="InterPro" id="IPR021163">
    <property type="entry name" value="Ferredox_Rdtase_adrenod"/>
</dbReference>
<keyword evidence="5 8" id="KW-0521">NADP</keyword>
<feature type="binding site" evidence="7">
    <location>
        <begin position="375"/>
        <end position="377"/>
    </location>
    <ligand>
        <name>FAD</name>
        <dbReference type="ChEBI" id="CHEBI:57692"/>
    </ligand>
</feature>
<feature type="binding site" evidence="8">
    <location>
        <begin position="201"/>
        <end position="202"/>
    </location>
    <ligand>
        <name>NADP(+)</name>
        <dbReference type="ChEBI" id="CHEBI:58349"/>
    </ligand>
</feature>
<proteinExistence type="inferred from homology"/>
<feature type="binding site" evidence="8">
    <location>
        <position position="213"/>
    </location>
    <ligand>
        <name>NADP(+)</name>
        <dbReference type="ChEBI" id="CHEBI:58349"/>
    </ligand>
</feature>
<dbReference type="PANTHER" id="PTHR48467">
    <property type="entry name" value="GLUTAMATE SYNTHASE 1 [NADH], CHLOROPLASTIC-LIKE"/>
    <property type="match status" value="1"/>
</dbReference>
<evidence type="ECO:0000256" key="5">
    <source>
        <dbReference type="ARBA" id="ARBA00022857"/>
    </source>
</evidence>
<dbReference type="RefSeq" id="WP_008061619.1">
    <property type="nucleotide sequence ID" value="NZ_AFHG01000050.1"/>
</dbReference>
<feature type="binding site" evidence="8">
    <location>
        <position position="375"/>
    </location>
    <ligand>
        <name>NADP(+)</name>
        <dbReference type="ChEBI" id="CHEBI:58349"/>
    </ligand>
</feature>
<evidence type="ECO:0000313" key="10">
    <source>
        <dbReference type="EMBL" id="EGK71517.1"/>
    </source>
</evidence>
<sequence>MSIPGTEGQPLRVAIVGSGPGGFYAAEALLESGLQVEVDLIERLPVPFGLVRFGVAPDHAKLKSVTAVFTQIAEDPRLRFFGNVELGRDVSVRQLGALYHAVIVATGAAGDRRLGIAGEHLPGVHAAGDFVGWYNGRPECADIQFDLDQEVAVVIGQGNVAIDVCRILASPIDALRRTDIAAHALDALARSRVREIHLVGRRGPVQAKFTPKELRELGALPGWQPRVDPGALVLNDASQAELAMPGFVHAPRNLDILRGFAQAPVEDGRRPLHLHFHRAPVALSGRSRIERIELEAQVLSGEAGAQSATPTGERLSLPAGLVLRSVGYRGTPLPGLPFDLVRGALPHRDGRIVDTGGTVLRGWYATGWIKRGPTGVIGTNRADSVDTVAGLLADLAQLDTLKAGRAGLLAQLSADRRKVIDFAGWRAIAQAEAERGRAGGKPAEKFVRVDDMLEAAVVAGAPRSWERA</sequence>
<dbReference type="EMBL" id="AFHG01000050">
    <property type="protein sequence ID" value="EGK71517.1"/>
    <property type="molecule type" value="Genomic_DNA"/>
</dbReference>
<dbReference type="PIRSF" id="PIRSF000362">
    <property type="entry name" value="FNR"/>
    <property type="match status" value="1"/>
</dbReference>